<proteinExistence type="inferred from homology"/>
<dbReference type="PIRSF" id="PIRSF038471">
    <property type="entry name" value="MreC"/>
    <property type="match status" value="1"/>
</dbReference>
<feature type="coiled-coil region" evidence="6">
    <location>
        <begin position="73"/>
        <end position="114"/>
    </location>
</feature>
<name>A0A3E2TSB5_9FIRM</name>
<feature type="region of interest" description="Disordered" evidence="7">
    <location>
        <begin position="292"/>
        <end position="325"/>
    </location>
</feature>
<organism evidence="9 10">
    <name type="scientific">Coprococcus catus</name>
    <dbReference type="NCBI Taxonomy" id="116085"/>
    <lineage>
        <taxon>Bacteria</taxon>
        <taxon>Bacillati</taxon>
        <taxon>Bacillota</taxon>
        <taxon>Clostridia</taxon>
        <taxon>Lachnospirales</taxon>
        <taxon>Lachnospiraceae</taxon>
        <taxon>Coprococcus</taxon>
    </lineage>
</organism>
<protein>
    <recommendedName>
        <fullName evidence="2 5">Cell shape-determining protein MreC</fullName>
    </recommendedName>
    <alternativeName>
        <fullName evidence="4 5">Cell shape protein MreC</fullName>
    </alternativeName>
</protein>
<dbReference type="PANTHER" id="PTHR34138:SF1">
    <property type="entry name" value="CELL SHAPE-DETERMINING PROTEIN MREC"/>
    <property type="match status" value="1"/>
</dbReference>
<dbReference type="AlphaFoldDB" id="A0A3E2TSB5"/>
<dbReference type="Proteomes" id="UP000260773">
    <property type="component" value="Unassembled WGS sequence"/>
</dbReference>
<evidence type="ECO:0000256" key="3">
    <source>
        <dbReference type="ARBA" id="ARBA00022960"/>
    </source>
</evidence>
<dbReference type="InterPro" id="IPR042175">
    <property type="entry name" value="Cell/Rod_MreC_2"/>
</dbReference>
<dbReference type="EMBL" id="QVEP01000003">
    <property type="protein sequence ID" value="RGB81915.1"/>
    <property type="molecule type" value="Genomic_DNA"/>
</dbReference>
<evidence type="ECO:0000259" key="8">
    <source>
        <dbReference type="Pfam" id="PF04085"/>
    </source>
</evidence>
<dbReference type="InterPro" id="IPR042177">
    <property type="entry name" value="Cell/Rod_1"/>
</dbReference>
<gene>
    <name evidence="9" type="primary">mreC</name>
    <name evidence="9" type="ORF">DW070_01745</name>
</gene>
<dbReference type="Gene3D" id="2.40.10.340">
    <property type="entry name" value="Rod shape-determining protein MreC, domain 1"/>
    <property type="match status" value="1"/>
</dbReference>
<comment type="similarity">
    <text evidence="1 5">Belongs to the MreC family.</text>
</comment>
<feature type="domain" description="Rod shape-determining protein MreC beta-barrel core" evidence="8">
    <location>
        <begin position="134"/>
        <end position="284"/>
    </location>
</feature>
<accession>A0A3E2TSB5</accession>
<evidence type="ECO:0000256" key="2">
    <source>
        <dbReference type="ARBA" id="ARBA00013855"/>
    </source>
</evidence>
<sequence>MQLLNRGMNMKNNKKNKINPKYVLAALSLLCIAGIGLSLFRGFSMPAAGTIVNSLMAPMQEGINSFGNFTAGIVQRKHKTTQLQNENEELNNEVDKLQAKLTAMENNLSDYEDLLDLLALSEKYPSYDMTGARIIGKDAGNWYDTFTINKGSVDGIKKDMNVVAGNGLVGIVTQVNANSAVVRSIIDDASNVSGMISKNRDICIVNGDLTLMDSGLLDVELITKGSTVVKGDEVVTSYISDKYLPGLLIGYISDVTENDTELTLSAKLTPTVDFQHLSNVLVIKQLKEDMKETGSASETVASDTQSTSETQSDTADSTDSSEEGE</sequence>
<evidence type="ECO:0000313" key="10">
    <source>
        <dbReference type="Proteomes" id="UP000260773"/>
    </source>
</evidence>
<keyword evidence="6" id="KW-0175">Coiled coil</keyword>
<evidence type="ECO:0000256" key="6">
    <source>
        <dbReference type="SAM" id="Coils"/>
    </source>
</evidence>
<comment type="caution">
    <text evidence="9">The sequence shown here is derived from an EMBL/GenBank/DDBJ whole genome shotgun (WGS) entry which is preliminary data.</text>
</comment>
<dbReference type="GO" id="GO:0008360">
    <property type="term" value="P:regulation of cell shape"/>
    <property type="evidence" value="ECO:0007669"/>
    <property type="project" value="UniProtKB-KW"/>
</dbReference>
<comment type="function">
    <text evidence="5">Involved in formation and maintenance of cell shape.</text>
</comment>
<dbReference type="PANTHER" id="PTHR34138">
    <property type="entry name" value="CELL SHAPE-DETERMINING PROTEIN MREC"/>
    <property type="match status" value="1"/>
</dbReference>
<evidence type="ECO:0000256" key="5">
    <source>
        <dbReference type="PIRNR" id="PIRNR038471"/>
    </source>
</evidence>
<evidence type="ECO:0000256" key="7">
    <source>
        <dbReference type="SAM" id="MobiDB-lite"/>
    </source>
</evidence>
<dbReference type="NCBIfam" id="TIGR00219">
    <property type="entry name" value="mreC"/>
    <property type="match status" value="1"/>
</dbReference>
<evidence type="ECO:0000256" key="4">
    <source>
        <dbReference type="ARBA" id="ARBA00032089"/>
    </source>
</evidence>
<evidence type="ECO:0000313" key="9">
    <source>
        <dbReference type="EMBL" id="RGB81915.1"/>
    </source>
</evidence>
<dbReference type="Gene3D" id="2.40.10.350">
    <property type="entry name" value="Rod shape-determining protein MreC, domain 2"/>
    <property type="match status" value="1"/>
</dbReference>
<keyword evidence="3 5" id="KW-0133">Cell shape</keyword>
<dbReference type="InterPro" id="IPR007221">
    <property type="entry name" value="MreC"/>
</dbReference>
<dbReference type="GO" id="GO:0005886">
    <property type="term" value="C:plasma membrane"/>
    <property type="evidence" value="ECO:0007669"/>
    <property type="project" value="TreeGrafter"/>
</dbReference>
<reference evidence="9 10" key="1">
    <citation type="submission" date="2018-08" db="EMBL/GenBank/DDBJ databases">
        <title>A genome reference for cultivated species of the human gut microbiota.</title>
        <authorList>
            <person name="Zou Y."/>
            <person name="Xue W."/>
            <person name="Luo G."/>
        </authorList>
    </citation>
    <scope>NUCLEOTIDE SEQUENCE [LARGE SCALE GENOMIC DNA]</scope>
    <source>
        <strain evidence="9 10">AF45-17</strain>
    </source>
</reference>
<evidence type="ECO:0000256" key="1">
    <source>
        <dbReference type="ARBA" id="ARBA00009369"/>
    </source>
</evidence>
<feature type="compositionally biased region" description="Low complexity" evidence="7">
    <location>
        <begin position="301"/>
        <end position="318"/>
    </location>
</feature>
<dbReference type="Pfam" id="PF04085">
    <property type="entry name" value="MreC"/>
    <property type="match status" value="1"/>
</dbReference>
<dbReference type="InterPro" id="IPR055342">
    <property type="entry name" value="MreC_beta-barrel_core"/>
</dbReference>